<feature type="transmembrane region" description="Helical" evidence="10">
    <location>
        <begin position="204"/>
        <end position="227"/>
    </location>
</feature>
<dbReference type="InterPro" id="IPR002528">
    <property type="entry name" value="MATE_fam"/>
</dbReference>
<evidence type="ECO:0000256" key="4">
    <source>
        <dbReference type="ARBA" id="ARBA00022475"/>
    </source>
</evidence>
<evidence type="ECO:0000256" key="6">
    <source>
        <dbReference type="ARBA" id="ARBA00022989"/>
    </source>
</evidence>
<feature type="transmembrane region" description="Helical" evidence="10">
    <location>
        <begin position="107"/>
        <end position="127"/>
    </location>
</feature>
<evidence type="ECO:0000256" key="1">
    <source>
        <dbReference type="ARBA" id="ARBA00004429"/>
    </source>
</evidence>
<dbReference type="NCBIfam" id="TIGR00797">
    <property type="entry name" value="matE"/>
    <property type="match status" value="1"/>
</dbReference>
<feature type="transmembrane region" description="Helical" evidence="10">
    <location>
        <begin position="21"/>
        <end position="44"/>
    </location>
</feature>
<evidence type="ECO:0000256" key="7">
    <source>
        <dbReference type="ARBA" id="ARBA00023065"/>
    </source>
</evidence>
<dbReference type="Pfam" id="PF01554">
    <property type="entry name" value="MatE"/>
    <property type="match status" value="2"/>
</dbReference>
<dbReference type="CDD" id="cd13133">
    <property type="entry name" value="MATE_like_7"/>
    <property type="match status" value="1"/>
</dbReference>
<proteinExistence type="predicted"/>
<dbReference type="PANTHER" id="PTHR43298">
    <property type="entry name" value="MULTIDRUG RESISTANCE PROTEIN NORM-RELATED"/>
    <property type="match status" value="1"/>
</dbReference>
<evidence type="ECO:0000256" key="2">
    <source>
        <dbReference type="ARBA" id="ARBA00022448"/>
    </source>
</evidence>
<keyword evidence="6 10" id="KW-1133">Transmembrane helix</keyword>
<feature type="transmembrane region" description="Helical" evidence="10">
    <location>
        <begin position="405"/>
        <end position="429"/>
    </location>
</feature>
<reference evidence="11 12" key="1">
    <citation type="submission" date="2020-12" db="EMBL/GenBank/DDBJ databases">
        <title>Novel Thalassolituus-related marine hydrocarbonoclastic bacteria mediated algae-derived hydrocarbons mineralization in twilight zone of the northern South China Sea.</title>
        <authorList>
            <person name="Dong C."/>
        </authorList>
    </citation>
    <scope>NUCLEOTIDE SEQUENCE [LARGE SCALE GENOMIC DNA]</scope>
    <source>
        <strain evidence="11 12">IMCC1826</strain>
    </source>
</reference>
<feature type="transmembrane region" description="Helical" evidence="10">
    <location>
        <begin position="259"/>
        <end position="276"/>
    </location>
</feature>
<dbReference type="Proteomes" id="UP000714380">
    <property type="component" value="Unassembled WGS sequence"/>
</dbReference>
<feature type="transmembrane region" description="Helical" evidence="10">
    <location>
        <begin position="139"/>
        <end position="160"/>
    </location>
</feature>
<evidence type="ECO:0000256" key="3">
    <source>
        <dbReference type="ARBA" id="ARBA00022449"/>
    </source>
</evidence>
<feature type="transmembrane region" description="Helical" evidence="10">
    <location>
        <begin position="323"/>
        <end position="345"/>
    </location>
</feature>
<dbReference type="PANTHER" id="PTHR43298:SF2">
    <property type="entry name" value="FMN_FAD EXPORTER YEEO-RELATED"/>
    <property type="match status" value="1"/>
</dbReference>
<feature type="transmembrane region" description="Helical" evidence="10">
    <location>
        <begin position="365"/>
        <end position="384"/>
    </location>
</feature>
<evidence type="ECO:0000313" key="12">
    <source>
        <dbReference type="Proteomes" id="UP000714380"/>
    </source>
</evidence>
<feature type="transmembrane region" description="Helical" evidence="10">
    <location>
        <begin position="282"/>
        <end position="303"/>
    </location>
</feature>
<keyword evidence="12" id="KW-1185">Reference proteome</keyword>
<organism evidence="11 12">
    <name type="scientific">Thalassolituus marinus</name>
    <dbReference type="NCBI Taxonomy" id="671053"/>
    <lineage>
        <taxon>Bacteria</taxon>
        <taxon>Pseudomonadati</taxon>
        <taxon>Pseudomonadota</taxon>
        <taxon>Gammaproteobacteria</taxon>
        <taxon>Oceanospirillales</taxon>
        <taxon>Oceanospirillaceae</taxon>
        <taxon>Thalassolituus</taxon>
    </lineage>
</organism>
<dbReference type="RefSeq" id="WP_225674569.1">
    <property type="nucleotide sequence ID" value="NZ_JAEDAH010000051.1"/>
</dbReference>
<dbReference type="InterPro" id="IPR048279">
    <property type="entry name" value="MdtK-like"/>
</dbReference>
<keyword evidence="7" id="KW-0406">Ion transport</keyword>
<evidence type="ECO:0000256" key="9">
    <source>
        <dbReference type="ARBA" id="ARBA00031636"/>
    </source>
</evidence>
<feature type="transmembrane region" description="Helical" evidence="10">
    <location>
        <begin position="64"/>
        <end position="86"/>
    </location>
</feature>
<comment type="subcellular location">
    <subcellularLocation>
        <location evidence="1">Cell inner membrane</location>
        <topology evidence="1">Multi-pass membrane protein</topology>
    </subcellularLocation>
</comment>
<keyword evidence="2" id="KW-0813">Transport</keyword>
<keyword evidence="3" id="KW-0050">Antiport</keyword>
<sequence>MSAGSLTQGVARLLAIPSDRLLRVFSISLPIIGAMLSQSIMNLVDAAIVGRLGDTALAGVGIGAYATFVMVSVVMGLSAAVQALVARRFGAGDTEGLTSPLYAGLQLAVLIGIPLALAFYCGAQYLIPLFNKSQQVLDIAIPYFEWRTIAIVAVGMNFVFRGFWNGIGEGRIYFRSLLTMHIANVLISYILVFGVAGWQGMGAVGAGIGTTAAQILGTLLLCWQLFITHRKRFYHHSPTDFSAVRPLMRLALPNSAQQTLFAVGNSILFWIIGQVGTEAQAIGHILISLALMMILPAVGLGMASTSLVGHALGKGHAEDAYRWGWDVVKVATLVMAVSAMPLWLFPEQVLRVFTPHEPLISLGTLPLQVTGLAIALEVTAMVLTQALLGAGASRQVMRINLTMQWFVLLPLAYIIGPIAGYGLLGIWLLQSAQRITLSAIYGSIWKRRQWSRISL</sequence>
<dbReference type="InterPro" id="IPR050222">
    <property type="entry name" value="MATE_MdtK"/>
</dbReference>
<keyword evidence="8 10" id="KW-0472">Membrane</keyword>
<feature type="transmembrane region" description="Helical" evidence="10">
    <location>
        <begin position="172"/>
        <end position="198"/>
    </location>
</feature>
<dbReference type="PIRSF" id="PIRSF006603">
    <property type="entry name" value="DinF"/>
    <property type="match status" value="1"/>
</dbReference>
<gene>
    <name evidence="11" type="ORF">I9W95_10360</name>
</gene>
<evidence type="ECO:0000256" key="10">
    <source>
        <dbReference type="SAM" id="Phobius"/>
    </source>
</evidence>
<name>A0ABS7ZQL5_9GAMM</name>
<keyword evidence="4" id="KW-1003">Cell membrane</keyword>
<accession>A0ABS7ZQL5</accession>
<dbReference type="EMBL" id="JAEDAH010000051">
    <property type="protein sequence ID" value="MCA6064012.1"/>
    <property type="molecule type" value="Genomic_DNA"/>
</dbReference>
<evidence type="ECO:0000313" key="11">
    <source>
        <dbReference type="EMBL" id="MCA6064012.1"/>
    </source>
</evidence>
<comment type="caution">
    <text evidence="11">The sequence shown here is derived from an EMBL/GenBank/DDBJ whole genome shotgun (WGS) entry which is preliminary data.</text>
</comment>
<keyword evidence="5 10" id="KW-0812">Transmembrane</keyword>
<evidence type="ECO:0000256" key="5">
    <source>
        <dbReference type="ARBA" id="ARBA00022692"/>
    </source>
</evidence>
<evidence type="ECO:0000256" key="8">
    <source>
        <dbReference type="ARBA" id="ARBA00023136"/>
    </source>
</evidence>
<protein>
    <recommendedName>
        <fullName evidence="9">Multidrug-efflux transporter</fullName>
    </recommendedName>
</protein>